<dbReference type="EMBL" id="CADEAL010000094">
    <property type="protein sequence ID" value="CAB1414253.1"/>
    <property type="molecule type" value="Genomic_DNA"/>
</dbReference>
<organism evidence="2 3">
    <name type="scientific">Pleuronectes platessa</name>
    <name type="common">European plaice</name>
    <dbReference type="NCBI Taxonomy" id="8262"/>
    <lineage>
        <taxon>Eukaryota</taxon>
        <taxon>Metazoa</taxon>
        <taxon>Chordata</taxon>
        <taxon>Craniata</taxon>
        <taxon>Vertebrata</taxon>
        <taxon>Euteleostomi</taxon>
        <taxon>Actinopterygii</taxon>
        <taxon>Neopterygii</taxon>
        <taxon>Teleostei</taxon>
        <taxon>Neoteleostei</taxon>
        <taxon>Acanthomorphata</taxon>
        <taxon>Carangaria</taxon>
        <taxon>Pleuronectiformes</taxon>
        <taxon>Pleuronectoidei</taxon>
        <taxon>Pleuronectidae</taxon>
        <taxon>Pleuronectes</taxon>
    </lineage>
</organism>
<evidence type="ECO:0000256" key="1">
    <source>
        <dbReference type="SAM" id="MobiDB-lite"/>
    </source>
</evidence>
<evidence type="ECO:0000313" key="3">
    <source>
        <dbReference type="Proteomes" id="UP001153269"/>
    </source>
</evidence>
<dbReference type="AlphaFoldDB" id="A0A9N7TM97"/>
<accession>A0A9N7TM97</accession>
<name>A0A9N7TM97_PLEPL</name>
<protein>
    <submittedName>
        <fullName evidence="2">Uncharacterized protein</fullName>
    </submittedName>
</protein>
<reference evidence="2" key="1">
    <citation type="submission" date="2020-03" db="EMBL/GenBank/DDBJ databases">
        <authorList>
            <person name="Weist P."/>
        </authorList>
    </citation>
    <scope>NUCLEOTIDE SEQUENCE</scope>
</reference>
<keyword evidence="3" id="KW-1185">Reference proteome</keyword>
<dbReference type="Proteomes" id="UP001153269">
    <property type="component" value="Unassembled WGS sequence"/>
</dbReference>
<sequence length="137" mass="15446">MAATQSRGRAGEWTPQIVALVPQRGEKFELTHPGPLLFGPKAPERRWQEPAEPQVGPHRLATRLKVSWGLQGAPQTHPGLLLASFAANYNTRLLSPMRRRHTDDKTPQFGAASLCNSWGRRLHVNTQRVDVWGRREQ</sequence>
<evidence type="ECO:0000313" key="2">
    <source>
        <dbReference type="EMBL" id="CAB1414253.1"/>
    </source>
</evidence>
<gene>
    <name evidence="2" type="ORF">PLEPLA_LOCUS1961</name>
</gene>
<comment type="caution">
    <text evidence="2">The sequence shown here is derived from an EMBL/GenBank/DDBJ whole genome shotgun (WGS) entry which is preliminary data.</text>
</comment>
<feature type="region of interest" description="Disordered" evidence="1">
    <location>
        <begin position="35"/>
        <end position="56"/>
    </location>
</feature>
<proteinExistence type="predicted"/>